<protein>
    <submittedName>
        <fullName evidence="1">Uncharacterized protein</fullName>
    </submittedName>
</protein>
<dbReference type="EMBL" id="LR828253">
    <property type="protein sequence ID" value="CAD0353057.1"/>
    <property type="molecule type" value="Genomic_DNA"/>
</dbReference>
<name>A0A6V7EP55_9XANT</name>
<organism evidence="1">
    <name type="scientific">Xanthomonas hortorum pv. gardneri</name>
    <dbReference type="NCBI Taxonomy" id="2754056"/>
    <lineage>
        <taxon>Bacteria</taxon>
        <taxon>Pseudomonadati</taxon>
        <taxon>Pseudomonadota</taxon>
        <taxon>Gammaproteobacteria</taxon>
        <taxon>Lysobacterales</taxon>
        <taxon>Lysobacteraceae</taxon>
        <taxon>Xanthomonas</taxon>
    </lineage>
</organism>
<accession>A0A6V7EP55</accession>
<evidence type="ECO:0000313" key="1">
    <source>
        <dbReference type="EMBL" id="CAD0353057.1"/>
    </source>
</evidence>
<sequence length="86" mass="9183">MKLSRERPSRVAHSYAGVHLTTATADQSAVTDQAATPAFANPHSPIPASRRLAACLRTRIGDQGFEQYAIGMTGDGDGTERDRLDA</sequence>
<dbReference type="EMBL" id="LR828253">
    <property type="protein sequence ID" value="CAD0353064.1"/>
    <property type="molecule type" value="Genomic_DNA"/>
</dbReference>
<proteinExistence type="predicted"/>
<gene>
    <name evidence="1" type="ORF">CFBP8129_38290</name>
</gene>
<dbReference type="AlphaFoldDB" id="A0A6V7EP55"/>
<reference evidence="1" key="1">
    <citation type="submission" date="2020-07" db="EMBL/GenBank/DDBJ databases">
        <authorList>
            <person name="Pothier F. J."/>
        </authorList>
    </citation>
    <scope>NUCLEOTIDE SEQUENCE</scope>
    <source>
        <strain evidence="1">CFBP 8129</strain>
    </source>
</reference>